<keyword evidence="2" id="KW-1185">Reference proteome</keyword>
<gene>
    <name evidence="1" type="ORF">BpHYR1_024658</name>
</gene>
<dbReference type="Proteomes" id="UP000276133">
    <property type="component" value="Unassembled WGS sequence"/>
</dbReference>
<comment type="caution">
    <text evidence="1">The sequence shown here is derived from an EMBL/GenBank/DDBJ whole genome shotgun (WGS) entry which is preliminary data.</text>
</comment>
<dbReference type="EMBL" id="REGN01004502">
    <property type="protein sequence ID" value="RNA17207.1"/>
    <property type="molecule type" value="Genomic_DNA"/>
</dbReference>
<sequence>MDTLKFNLFKTVNINIDISLFDTTETNSVLLNTLNSANTPQKRISEIFDVSITPGTTPMERRRKAAVNQNNLMKRLRGRNAS</sequence>
<reference evidence="1 2" key="1">
    <citation type="journal article" date="2018" name="Sci. Rep.">
        <title>Genomic signatures of local adaptation to the degree of environmental predictability in rotifers.</title>
        <authorList>
            <person name="Franch-Gras L."/>
            <person name="Hahn C."/>
            <person name="Garcia-Roger E.M."/>
            <person name="Carmona M.J."/>
            <person name="Serra M."/>
            <person name="Gomez A."/>
        </authorList>
    </citation>
    <scope>NUCLEOTIDE SEQUENCE [LARGE SCALE GENOMIC DNA]</scope>
    <source>
        <strain evidence="1">HYR1</strain>
    </source>
</reference>
<dbReference type="AlphaFoldDB" id="A0A3M7R0V5"/>
<organism evidence="1 2">
    <name type="scientific">Brachionus plicatilis</name>
    <name type="common">Marine rotifer</name>
    <name type="synonym">Brachionus muelleri</name>
    <dbReference type="NCBI Taxonomy" id="10195"/>
    <lineage>
        <taxon>Eukaryota</taxon>
        <taxon>Metazoa</taxon>
        <taxon>Spiralia</taxon>
        <taxon>Gnathifera</taxon>
        <taxon>Rotifera</taxon>
        <taxon>Eurotatoria</taxon>
        <taxon>Monogononta</taxon>
        <taxon>Pseudotrocha</taxon>
        <taxon>Ploima</taxon>
        <taxon>Brachionidae</taxon>
        <taxon>Brachionus</taxon>
    </lineage>
</organism>
<evidence type="ECO:0000313" key="2">
    <source>
        <dbReference type="Proteomes" id="UP000276133"/>
    </source>
</evidence>
<name>A0A3M7R0V5_BRAPC</name>
<proteinExistence type="predicted"/>
<protein>
    <submittedName>
        <fullName evidence="1">Uncharacterized protein</fullName>
    </submittedName>
</protein>
<evidence type="ECO:0000313" key="1">
    <source>
        <dbReference type="EMBL" id="RNA17207.1"/>
    </source>
</evidence>
<accession>A0A3M7R0V5</accession>